<evidence type="ECO:0000313" key="1">
    <source>
        <dbReference type="EMBL" id="KYC39613.1"/>
    </source>
</evidence>
<comment type="caution">
    <text evidence="1">The sequence shown here is derived from an EMBL/GenBank/DDBJ whole genome shotgun (WGS) entry which is preliminary data.</text>
</comment>
<dbReference type="AlphaFoldDB" id="A0A139X4M8"/>
<keyword evidence="2" id="KW-1185">Reference proteome</keyword>
<accession>A0A139X4M8</accession>
<dbReference type="STRING" id="128403.WA1_30175"/>
<name>A0A139X4M8_9CYAN</name>
<dbReference type="RefSeq" id="WP_017740604.1">
    <property type="nucleotide sequence ID" value="NZ_KQ976354.1"/>
</dbReference>
<dbReference type="Proteomes" id="UP000076925">
    <property type="component" value="Unassembled WGS sequence"/>
</dbReference>
<sequence>MGKFFLPPLPPDDQPSQSIHLDVLLLRQLEEAICQKFYQACGHIMRFLLSSCHWYFTINAGTLTLLIICYDLESYWHIANVVPDLFKKLKLFSNSAKIRLCPPVDKGVPWEVGMDEV</sequence>
<reference evidence="1 2" key="1">
    <citation type="journal article" date="2013" name="Genome Biol. Evol.">
        <title>Genomes of Stigonematalean cyanobacteria (subsection V) and the evolution of oxygenic photosynthesis from prokaryotes to plastids.</title>
        <authorList>
            <person name="Dagan T."/>
            <person name="Roettger M."/>
            <person name="Stucken K."/>
            <person name="Landan G."/>
            <person name="Koch R."/>
            <person name="Major P."/>
            <person name="Gould S.B."/>
            <person name="Goremykin V.V."/>
            <person name="Rippka R."/>
            <person name="Tandeau de Marsac N."/>
            <person name="Gugger M."/>
            <person name="Lockhart P.J."/>
            <person name="Allen J.F."/>
            <person name="Brune I."/>
            <person name="Maus I."/>
            <person name="Puhler A."/>
            <person name="Martin W.F."/>
        </authorList>
    </citation>
    <scope>NUCLEOTIDE SEQUENCE [LARGE SCALE GENOMIC DNA]</scope>
    <source>
        <strain evidence="1 2">PCC 7110</strain>
    </source>
</reference>
<dbReference type="OrthoDB" id="531116at2"/>
<dbReference type="EMBL" id="ANNX02000033">
    <property type="protein sequence ID" value="KYC39613.1"/>
    <property type="molecule type" value="Genomic_DNA"/>
</dbReference>
<evidence type="ECO:0000313" key="2">
    <source>
        <dbReference type="Proteomes" id="UP000076925"/>
    </source>
</evidence>
<proteinExistence type="predicted"/>
<organism evidence="1 2">
    <name type="scientific">Scytonema hofmannii PCC 7110</name>
    <dbReference type="NCBI Taxonomy" id="128403"/>
    <lineage>
        <taxon>Bacteria</taxon>
        <taxon>Bacillati</taxon>
        <taxon>Cyanobacteriota</taxon>
        <taxon>Cyanophyceae</taxon>
        <taxon>Nostocales</taxon>
        <taxon>Scytonemataceae</taxon>
        <taxon>Scytonema</taxon>
    </lineage>
</organism>
<gene>
    <name evidence="1" type="ORF">WA1_30175</name>
</gene>
<protein>
    <submittedName>
        <fullName evidence="1">Uncharacterized protein</fullName>
    </submittedName>
</protein>